<name>A0ABV3HD20_9ACTN</name>
<feature type="region of interest" description="Disordered" evidence="1">
    <location>
        <begin position="14"/>
        <end position="96"/>
    </location>
</feature>
<dbReference type="PANTHER" id="PTHR10900">
    <property type="entry name" value="PERIOSTIN-RELATED"/>
    <property type="match status" value="1"/>
</dbReference>
<dbReference type="SMART" id="SM00554">
    <property type="entry name" value="FAS1"/>
    <property type="match status" value="1"/>
</dbReference>
<evidence type="ECO:0000313" key="4">
    <source>
        <dbReference type="EMBL" id="MEV4290423.1"/>
    </source>
</evidence>
<dbReference type="EMBL" id="JBFARM010000011">
    <property type="protein sequence ID" value="MEV4290423.1"/>
    <property type="molecule type" value="Genomic_DNA"/>
</dbReference>
<sequence length="233" mass="23457">MKRVLLAAALALTAATAGTSAASARTPEPEGSPAPEMTSMPEETSPDGGMPEETTPGETGEPGAPGGPEATATGEMTPGATTSPMGPGCAAMKDSLSGVADQPAGTALTKIPDLSKLSQAVKQAGLEEKLNSAKDITIFAPNDAAFNAAPTDVQDAMSDKAAATKILTYHVVEGKVSPTDLKDGDMLKTLQGGELSVKGSGEDMTINDAKIVCGGIPTSNATLYVIDKVLMPK</sequence>
<organism evidence="4 5">
    <name type="scientific">Nonomuraea bangladeshensis</name>
    <dbReference type="NCBI Taxonomy" id="404385"/>
    <lineage>
        <taxon>Bacteria</taxon>
        <taxon>Bacillati</taxon>
        <taxon>Actinomycetota</taxon>
        <taxon>Actinomycetes</taxon>
        <taxon>Streptosporangiales</taxon>
        <taxon>Streptosporangiaceae</taxon>
        <taxon>Nonomuraea</taxon>
    </lineage>
</organism>
<accession>A0ABV3HD20</accession>
<reference evidence="4 5" key="1">
    <citation type="submission" date="2024-06" db="EMBL/GenBank/DDBJ databases">
        <title>The Natural Products Discovery Center: Release of the First 8490 Sequenced Strains for Exploring Actinobacteria Biosynthetic Diversity.</title>
        <authorList>
            <person name="Kalkreuter E."/>
            <person name="Kautsar S.A."/>
            <person name="Yang D."/>
            <person name="Bader C.D."/>
            <person name="Teijaro C.N."/>
            <person name="Fluegel L."/>
            <person name="Davis C.M."/>
            <person name="Simpson J.R."/>
            <person name="Lauterbach L."/>
            <person name="Steele A.D."/>
            <person name="Gui C."/>
            <person name="Meng S."/>
            <person name="Li G."/>
            <person name="Viehrig K."/>
            <person name="Ye F."/>
            <person name="Su P."/>
            <person name="Kiefer A.F."/>
            <person name="Nichols A."/>
            <person name="Cepeda A.J."/>
            <person name="Yan W."/>
            <person name="Fan B."/>
            <person name="Jiang Y."/>
            <person name="Adhikari A."/>
            <person name="Zheng C.-J."/>
            <person name="Schuster L."/>
            <person name="Cowan T.M."/>
            <person name="Smanski M.J."/>
            <person name="Chevrette M.G."/>
            <person name="De Carvalho L.P.S."/>
            <person name="Shen B."/>
        </authorList>
    </citation>
    <scope>NUCLEOTIDE SEQUENCE [LARGE SCALE GENOMIC DNA]</scope>
    <source>
        <strain evidence="4 5">NPDC049574</strain>
    </source>
</reference>
<dbReference type="SUPFAM" id="SSF82153">
    <property type="entry name" value="FAS1 domain"/>
    <property type="match status" value="1"/>
</dbReference>
<proteinExistence type="predicted"/>
<feature type="signal peptide" evidence="2">
    <location>
        <begin position="1"/>
        <end position="24"/>
    </location>
</feature>
<dbReference type="Proteomes" id="UP001552427">
    <property type="component" value="Unassembled WGS sequence"/>
</dbReference>
<feature type="compositionally biased region" description="Low complexity" evidence="1">
    <location>
        <begin position="51"/>
        <end position="75"/>
    </location>
</feature>
<dbReference type="Gene3D" id="2.30.180.10">
    <property type="entry name" value="FAS1 domain"/>
    <property type="match status" value="1"/>
</dbReference>
<dbReference type="InterPro" id="IPR050904">
    <property type="entry name" value="Adhesion/Biosynth-related"/>
</dbReference>
<dbReference type="PANTHER" id="PTHR10900:SF77">
    <property type="entry name" value="FI19380P1"/>
    <property type="match status" value="1"/>
</dbReference>
<dbReference type="PROSITE" id="PS50213">
    <property type="entry name" value="FAS1"/>
    <property type="match status" value="1"/>
</dbReference>
<dbReference type="RefSeq" id="WP_364457369.1">
    <property type="nucleotide sequence ID" value="NZ_JBFARM010000011.1"/>
</dbReference>
<evidence type="ECO:0000256" key="1">
    <source>
        <dbReference type="SAM" id="MobiDB-lite"/>
    </source>
</evidence>
<feature type="compositionally biased region" description="Low complexity" evidence="1">
    <location>
        <begin position="14"/>
        <end position="24"/>
    </location>
</feature>
<dbReference type="InterPro" id="IPR036378">
    <property type="entry name" value="FAS1_dom_sf"/>
</dbReference>
<feature type="domain" description="FAS1" evidence="3">
    <location>
        <begin position="101"/>
        <end position="230"/>
    </location>
</feature>
<dbReference type="InterPro" id="IPR000782">
    <property type="entry name" value="FAS1_domain"/>
</dbReference>
<comment type="caution">
    <text evidence="4">The sequence shown here is derived from an EMBL/GenBank/DDBJ whole genome shotgun (WGS) entry which is preliminary data.</text>
</comment>
<evidence type="ECO:0000256" key="2">
    <source>
        <dbReference type="SAM" id="SignalP"/>
    </source>
</evidence>
<evidence type="ECO:0000313" key="5">
    <source>
        <dbReference type="Proteomes" id="UP001552427"/>
    </source>
</evidence>
<keyword evidence="5" id="KW-1185">Reference proteome</keyword>
<evidence type="ECO:0000259" key="3">
    <source>
        <dbReference type="PROSITE" id="PS50213"/>
    </source>
</evidence>
<dbReference type="Pfam" id="PF02469">
    <property type="entry name" value="Fasciclin"/>
    <property type="match status" value="1"/>
</dbReference>
<gene>
    <name evidence="4" type="ORF">AB0K40_33375</name>
</gene>
<keyword evidence="2" id="KW-0732">Signal</keyword>
<protein>
    <submittedName>
        <fullName evidence="4">Fasciclin domain-containing protein</fullName>
    </submittedName>
</protein>
<feature type="chain" id="PRO_5047340497" evidence="2">
    <location>
        <begin position="25"/>
        <end position="233"/>
    </location>
</feature>